<gene>
    <name evidence="2" type="ORF">C8F04DRAFT_1232751</name>
</gene>
<protein>
    <submittedName>
        <fullName evidence="2">Uncharacterized protein</fullName>
    </submittedName>
</protein>
<evidence type="ECO:0000256" key="1">
    <source>
        <dbReference type="SAM" id="Phobius"/>
    </source>
</evidence>
<name>A0AAD6X9G4_9AGAR</name>
<dbReference type="AlphaFoldDB" id="A0AAD6X9G4"/>
<evidence type="ECO:0000313" key="3">
    <source>
        <dbReference type="Proteomes" id="UP001218188"/>
    </source>
</evidence>
<dbReference type="EMBL" id="JARJCM010000039">
    <property type="protein sequence ID" value="KAJ7037029.1"/>
    <property type="molecule type" value="Genomic_DNA"/>
</dbReference>
<feature type="transmembrane region" description="Helical" evidence="1">
    <location>
        <begin position="25"/>
        <end position="50"/>
    </location>
</feature>
<accession>A0AAD6X9G4</accession>
<comment type="caution">
    <text evidence="2">The sequence shown here is derived from an EMBL/GenBank/DDBJ whole genome shotgun (WGS) entry which is preliminary data.</text>
</comment>
<keyword evidence="1" id="KW-1133">Transmembrane helix</keyword>
<keyword evidence="1" id="KW-0472">Membrane</keyword>
<keyword evidence="3" id="KW-1185">Reference proteome</keyword>
<proteinExistence type="predicted"/>
<sequence>MNLSIAGYGVSFGSSSPTSSPSSTLLYGLLFTPTLLAILWIIASGTIFYCNKLRTPDYAIQERGLKEWQKAGPEQGNCGRMQGVGLPDVCFSPPGFVLHAPSRTKATFPVTLMLVHQATAPALDVAGSHRRRYPPERGMLARAPMSTAGTRTAPTYCPGARVGVHAIRVHKDARGRMHADAPSWHIQRGRVRWRDRADVLRRRSRKRTRHPRVNAYTIYGWPNTYRASVRADVDDVVACALYTSEMPSCAPRAASVCAAARRVGSVDRIRHKRAASRTSGHRLGWSARPDVVWHARPEQRYMEIFVYFSRSSLQTTSSAVDRRVLNPDDACPLITRQATDEP</sequence>
<organism evidence="2 3">
    <name type="scientific">Mycena alexandri</name>
    <dbReference type="NCBI Taxonomy" id="1745969"/>
    <lineage>
        <taxon>Eukaryota</taxon>
        <taxon>Fungi</taxon>
        <taxon>Dikarya</taxon>
        <taxon>Basidiomycota</taxon>
        <taxon>Agaricomycotina</taxon>
        <taxon>Agaricomycetes</taxon>
        <taxon>Agaricomycetidae</taxon>
        <taxon>Agaricales</taxon>
        <taxon>Marasmiineae</taxon>
        <taxon>Mycenaceae</taxon>
        <taxon>Mycena</taxon>
    </lineage>
</organism>
<evidence type="ECO:0000313" key="2">
    <source>
        <dbReference type="EMBL" id="KAJ7037029.1"/>
    </source>
</evidence>
<dbReference type="Proteomes" id="UP001218188">
    <property type="component" value="Unassembled WGS sequence"/>
</dbReference>
<reference evidence="2" key="1">
    <citation type="submission" date="2023-03" db="EMBL/GenBank/DDBJ databases">
        <title>Massive genome expansion in bonnet fungi (Mycena s.s.) driven by repeated elements and novel gene families across ecological guilds.</title>
        <authorList>
            <consortium name="Lawrence Berkeley National Laboratory"/>
            <person name="Harder C.B."/>
            <person name="Miyauchi S."/>
            <person name="Viragh M."/>
            <person name="Kuo A."/>
            <person name="Thoen E."/>
            <person name="Andreopoulos B."/>
            <person name="Lu D."/>
            <person name="Skrede I."/>
            <person name="Drula E."/>
            <person name="Henrissat B."/>
            <person name="Morin E."/>
            <person name="Kohler A."/>
            <person name="Barry K."/>
            <person name="LaButti K."/>
            <person name="Morin E."/>
            <person name="Salamov A."/>
            <person name="Lipzen A."/>
            <person name="Mereny Z."/>
            <person name="Hegedus B."/>
            <person name="Baldrian P."/>
            <person name="Stursova M."/>
            <person name="Weitz H."/>
            <person name="Taylor A."/>
            <person name="Grigoriev I.V."/>
            <person name="Nagy L.G."/>
            <person name="Martin F."/>
            <person name="Kauserud H."/>
        </authorList>
    </citation>
    <scope>NUCLEOTIDE SEQUENCE</scope>
    <source>
        <strain evidence="2">CBHHK200</strain>
    </source>
</reference>
<keyword evidence="1" id="KW-0812">Transmembrane</keyword>